<dbReference type="SUPFAM" id="SSF55681">
    <property type="entry name" value="Class II aaRS and biotin synthetases"/>
    <property type="match status" value="1"/>
</dbReference>
<dbReference type="Pfam" id="PF02237">
    <property type="entry name" value="BPL_C"/>
    <property type="match status" value="1"/>
</dbReference>
<evidence type="ECO:0000313" key="2">
    <source>
        <dbReference type="EMBL" id="SVC26826.1"/>
    </source>
</evidence>
<evidence type="ECO:0000259" key="1">
    <source>
        <dbReference type="PROSITE" id="PS51733"/>
    </source>
</evidence>
<sequence length="155" mass="15822">MKWPNDIVVDSGPAAGKVAGILAEYTAGPPPAVVVGLGLNLAWPTATDDAPSGATSLQACGHTVNRWDLLAVVLAGFDTRLGDLAIPGGPERLREAHLDRSATVGRRVRADTPTGPVEGTAEGITADGFLLVRPDGQENGLVSVAAGDVTHLKSV</sequence>
<dbReference type="GO" id="GO:0005737">
    <property type="term" value="C:cytoplasm"/>
    <property type="evidence" value="ECO:0007669"/>
    <property type="project" value="TreeGrafter"/>
</dbReference>
<accession>A0A382KRA5</accession>
<dbReference type="GO" id="GO:0004077">
    <property type="term" value="F:biotin--[biotin carboxyl-carrier protein] ligase activity"/>
    <property type="evidence" value="ECO:0007669"/>
    <property type="project" value="TreeGrafter"/>
</dbReference>
<dbReference type="Gene3D" id="3.30.930.10">
    <property type="entry name" value="Bira Bifunctional Protein, Domain 2"/>
    <property type="match status" value="1"/>
</dbReference>
<gene>
    <name evidence="2" type="ORF">METZ01_LOCUS279680</name>
</gene>
<protein>
    <recommendedName>
        <fullName evidence="1">BPL/LPL catalytic domain-containing protein</fullName>
    </recommendedName>
</protein>
<dbReference type="PANTHER" id="PTHR12835:SF5">
    <property type="entry name" value="BIOTIN--PROTEIN LIGASE"/>
    <property type="match status" value="1"/>
</dbReference>
<dbReference type="Gene3D" id="2.30.30.100">
    <property type="match status" value="1"/>
</dbReference>
<feature type="domain" description="BPL/LPL catalytic" evidence="1">
    <location>
        <begin position="1"/>
        <end position="85"/>
    </location>
</feature>
<dbReference type="PANTHER" id="PTHR12835">
    <property type="entry name" value="BIOTIN PROTEIN LIGASE"/>
    <property type="match status" value="1"/>
</dbReference>
<organism evidence="2">
    <name type="scientific">marine metagenome</name>
    <dbReference type="NCBI Taxonomy" id="408172"/>
    <lineage>
        <taxon>unclassified sequences</taxon>
        <taxon>metagenomes</taxon>
        <taxon>ecological metagenomes</taxon>
    </lineage>
</organism>
<dbReference type="InterPro" id="IPR004143">
    <property type="entry name" value="BPL_LPL_catalytic"/>
</dbReference>
<reference evidence="2" key="1">
    <citation type="submission" date="2018-05" db="EMBL/GenBank/DDBJ databases">
        <authorList>
            <person name="Lanie J.A."/>
            <person name="Ng W.-L."/>
            <person name="Kazmierczak K.M."/>
            <person name="Andrzejewski T.M."/>
            <person name="Davidsen T.M."/>
            <person name="Wayne K.J."/>
            <person name="Tettelin H."/>
            <person name="Glass J.I."/>
            <person name="Rusch D."/>
            <person name="Podicherti R."/>
            <person name="Tsui H.-C.T."/>
            <person name="Winkler M.E."/>
        </authorList>
    </citation>
    <scope>NUCLEOTIDE SEQUENCE</scope>
</reference>
<dbReference type="PROSITE" id="PS51733">
    <property type="entry name" value="BPL_LPL_CATALYTIC"/>
    <property type="match status" value="1"/>
</dbReference>
<dbReference type="InterPro" id="IPR003142">
    <property type="entry name" value="BPL_C"/>
</dbReference>
<dbReference type="EMBL" id="UINC01082242">
    <property type="protein sequence ID" value="SVC26826.1"/>
    <property type="molecule type" value="Genomic_DNA"/>
</dbReference>
<name>A0A382KRA5_9ZZZZ</name>
<dbReference type="AlphaFoldDB" id="A0A382KRA5"/>
<dbReference type="InterPro" id="IPR045864">
    <property type="entry name" value="aa-tRNA-synth_II/BPL/LPL"/>
</dbReference>
<proteinExistence type="predicted"/>